<dbReference type="SUPFAM" id="SSF47188">
    <property type="entry name" value="Hemerythrin-like"/>
    <property type="match status" value="1"/>
</dbReference>
<dbReference type="SUPFAM" id="SSF55874">
    <property type="entry name" value="ATPase domain of HSP90 chaperone/DNA topoisomerase II/histidine kinase"/>
    <property type="match status" value="1"/>
</dbReference>
<evidence type="ECO:0000256" key="6">
    <source>
        <dbReference type="ARBA" id="ARBA00023004"/>
    </source>
</evidence>
<keyword evidence="7" id="KW-0175">Coiled coil</keyword>
<accession>A0A1G8BG32</accession>
<dbReference type="PRINTS" id="PR00344">
    <property type="entry name" value="BCTRLSENSOR"/>
</dbReference>
<feature type="coiled-coil region" evidence="7">
    <location>
        <begin position="206"/>
        <end position="233"/>
    </location>
</feature>
<feature type="domain" description="Histidine kinase" evidence="8">
    <location>
        <begin position="242"/>
        <end position="471"/>
    </location>
</feature>
<keyword evidence="5" id="KW-0479">Metal-binding</keyword>
<dbReference type="CDD" id="cd12107">
    <property type="entry name" value="Hemerythrin"/>
    <property type="match status" value="1"/>
</dbReference>
<comment type="similarity">
    <text evidence="2">Belongs to the hemerythrin family.</text>
</comment>
<name>A0A1G8BG32_9RHOO</name>
<dbReference type="PANTHER" id="PTHR43065:SF50">
    <property type="entry name" value="HISTIDINE KINASE"/>
    <property type="match status" value="1"/>
</dbReference>
<dbReference type="InterPro" id="IPR003661">
    <property type="entry name" value="HisK_dim/P_dom"/>
</dbReference>
<keyword evidence="4" id="KW-0597">Phosphoprotein</keyword>
<evidence type="ECO:0000256" key="1">
    <source>
        <dbReference type="ARBA" id="ARBA00000085"/>
    </source>
</evidence>
<dbReference type="InterPro" id="IPR012312">
    <property type="entry name" value="Hemerythrin-like"/>
</dbReference>
<dbReference type="Gene3D" id="1.20.120.50">
    <property type="entry name" value="Hemerythrin-like"/>
    <property type="match status" value="1"/>
</dbReference>
<dbReference type="NCBIfam" id="TIGR02481">
    <property type="entry name" value="hemeryth_dom"/>
    <property type="match status" value="1"/>
</dbReference>
<protein>
    <recommendedName>
        <fullName evidence="3">histidine kinase</fullName>
        <ecNumber evidence="3">2.7.13.3</ecNumber>
    </recommendedName>
</protein>
<evidence type="ECO:0000256" key="3">
    <source>
        <dbReference type="ARBA" id="ARBA00012438"/>
    </source>
</evidence>
<evidence type="ECO:0000313" key="9">
    <source>
        <dbReference type="EMBL" id="SDH32205.1"/>
    </source>
</evidence>
<dbReference type="SUPFAM" id="SSF47384">
    <property type="entry name" value="Homodimeric domain of signal transducing histidine kinase"/>
    <property type="match status" value="1"/>
</dbReference>
<dbReference type="STRING" id="83767.SAMN05660652_01508"/>
<dbReference type="GO" id="GO:0000155">
    <property type="term" value="F:phosphorelay sensor kinase activity"/>
    <property type="evidence" value="ECO:0007669"/>
    <property type="project" value="InterPro"/>
</dbReference>
<dbReference type="Pfam" id="PF01814">
    <property type="entry name" value="Hemerythrin"/>
    <property type="match status" value="1"/>
</dbReference>
<dbReference type="InterPro" id="IPR036890">
    <property type="entry name" value="HATPase_C_sf"/>
</dbReference>
<dbReference type="InterPro" id="IPR036097">
    <property type="entry name" value="HisK_dim/P_sf"/>
</dbReference>
<dbReference type="Gene3D" id="3.30.565.10">
    <property type="entry name" value="Histidine kinase-like ATPase, C-terminal domain"/>
    <property type="match status" value="1"/>
</dbReference>
<keyword evidence="10" id="KW-1185">Reference proteome</keyword>
<keyword evidence="6" id="KW-0408">Iron</keyword>
<dbReference type="CDD" id="cd00082">
    <property type="entry name" value="HisKA"/>
    <property type="match status" value="1"/>
</dbReference>
<dbReference type="InterPro" id="IPR005467">
    <property type="entry name" value="His_kinase_dom"/>
</dbReference>
<organism evidence="9 10">
    <name type="scientific">Propionivibrio dicarboxylicus</name>
    <dbReference type="NCBI Taxonomy" id="83767"/>
    <lineage>
        <taxon>Bacteria</taxon>
        <taxon>Pseudomonadati</taxon>
        <taxon>Pseudomonadota</taxon>
        <taxon>Betaproteobacteria</taxon>
        <taxon>Rhodocyclales</taxon>
        <taxon>Rhodocyclaceae</taxon>
        <taxon>Propionivibrio</taxon>
    </lineage>
</organism>
<reference evidence="9 10" key="1">
    <citation type="submission" date="2016-10" db="EMBL/GenBank/DDBJ databases">
        <authorList>
            <person name="de Groot N.N."/>
        </authorList>
    </citation>
    <scope>NUCLEOTIDE SEQUENCE [LARGE SCALE GENOMIC DNA]</scope>
    <source>
        <strain evidence="9 10">DSM 5885</strain>
    </source>
</reference>
<gene>
    <name evidence="9" type="ORF">SAMN05660652_01508</name>
</gene>
<dbReference type="Pfam" id="PF02518">
    <property type="entry name" value="HATPase_c"/>
    <property type="match status" value="1"/>
</dbReference>
<dbReference type="EC" id="2.7.13.3" evidence="3"/>
<dbReference type="PROSITE" id="PS50109">
    <property type="entry name" value="HIS_KIN"/>
    <property type="match status" value="1"/>
</dbReference>
<comment type="catalytic activity">
    <reaction evidence="1">
        <text>ATP + protein L-histidine = ADP + protein N-phospho-L-histidine.</text>
        <dbReference type="EC" id="2.7.13.3"/>
    </reaction>
</comment>
<evidence type="ECO:0000256" key="5">
    <source>
        <dbReference type="ARBA" id="ARBA00022723"/>
    </source>
</evidence>
<evidence type="ECO:0000256" key="2">
    <source>
        <dbReference type="ARBA" id="ARBA00010587"/>
    </source>
</evidence>
<evidence type="ECO:0000259" key="8">
    <source>
        <dbReference type="PROSITE" id="PS50109"/>
    </source>
</evidence>
<dbReference type="RefSeq" id="WP_091936153.1">
    <property type="nucleotide sequence ID" value="NZ_FNCY01000005.1"/>
</dbReference>
<dbReference type="PANTHER" id="PTHR43065">
    <property type="entry name" value="SENSOR HISTIDINE KINASE"/>
    <property type="match status" value="1"/>
</dbReference>
<dbReference type="InterPro" id="IPR004358">
    <property type="entry name" value="Sig_transdc_His_kin-like_C"/>
</dbReference>
<evidence type="ECO:0000256" key="7">
    <source>
        <dbReference type="SAM" id="Coils"/>
    </source>
</evidence>
<proteinExistence type="inferred from homology"/>
<dbReference type="Gene3D" id="1.10.287.130">
    <property type="match status" value="1"/>
</dbReference>
<dbReference type="InterPro" id="IPR003594">
    <property type="entry name" value="HATPase_dom"/>
</dbReference>
<dbReference type="SMART" id="SM00387">
    <property type="entry name" value="HATPase_c"/>
    <property type="match status" value="1"/>
</dbReference>
<evidence type="ECO:0000256" key="4">
    <source>
        <dbReference type="ARBA" id="ARBA00022553"/>
    </source>
</evidence>
<dbReference type="GO" id="GO:0046872">
    <property type="term" value="F:metal ion binding"/>
    <property type="evidence" value="ECO:0007669"/>
    <property type="project" value="UniProtKB-KW"/>
</dbReference>
<dbReference type="InterPro" id="IPR012827">
    <property type="entry name" value="Hemerythrin_metal-bd"/>
</dbReference>
<dbReference type="InterPro" id="IPR035938">
    <property type="entry name" value="Hemerythrin-like_sf"/>
</dbReference>
<dbReference type="EMBL" id="FNCY01000005">
    <property type="protein sequence ID" value="SDH32205.1"/>
    <property type="molecule type" value="Genomic_DNA"/>
</dbReference>
<dbReference type="OrthoDB" id="1931120at2"/>
<dbReference type="AlphaFoldDB" id="A0A1G8BG32"/>
<evidence type="ECO:0000313" key="10">
    <source>
        <dbReference type="Proteomes" id="UP000198607"/>
    </source>
</evidence>
<sequence length="471" mass="51905">MTATTQSLELFAWNDRFLTGVDLIDDEHQRLVHLINRVATLHGTSADSAEARAMLEELIAFTGEHFSHEEQVMDGVCDTRFVMQHKVLHRKFLWELEKIRLSDSSSSAIEYLLRFLSSWLAYHILGIDQSVGRQLRKIAGGMSPARAFEEEKSHVSDPATSSLLNAMQNLTGIISQRNQQLTELTTQLEATVRERTAKLTHAVHDLRLRNEELLTLNKQLAEVRQQLLQAEKLASIGSLAAGVAHEINNPIGFVKSNLGQLASSLKALLAAIERDGVQLKGIDLESLQEDIPELIRESQDGITRVVRIADDLRSFAQIQESGVPGWTRLSVLMDGVARLHPALVSGRVTLARNDSAPVEIRCVSAEIADVVSAIINNAVDAITHDRGRIILRTGSGTDDAWMEIEDNGKGIPPDYIHKIFDPFFTTKEVGAGTGMGLARAYGIVRKHGGRIEVRSSPGSGTVFRVTLPRGE</sequence>
<dbReference type="Proteomes" id="UP000198607">
    <property type="component" value="Unassembled WGS sequence"/>
</dbReference>